<evidence type="ECO:0000313" key="2">
    <source>
        <dbReference type="Proteomes" id="UP001165080"/>
    </source>
</evidence>
<sequence length="273" mass="28168">MCAAEDNCTRLSVVQPDGGTSLSGTLDWCTVEGVRGGVLAFEPASGSCRADSDCPTNAACVVPSLSGLEVPGPWSFTRCYATGSCVKNCDMDSTKQKLKELNAGIVTCTPDDGSSSGQCAADEYCAATTSATCNTWVCDPVTQSLVKSACPGMCQPQRLGLLSAVLSNNGRSVNVALNAPAAPLSLVSCGRMFDSNNMAQLGGAAATCSVNETTLTIDLGAGATLVADGVLKLLESGSILTWKFNTTRSFNGSVTVRTHQRVLCKDALARLID</sequence>
<dbReference type="AlphaFoldDB" id="A0A9W6F046"/>
<gene>
    <name evidence="1" type="primary">PLESTMB000512</name>
    <name evidence="1" type="ORF">PLESTB_000450500</name>
</gene>
<protein>
    <submittedName>
        <fullName evidence="1">Uncharacterized protein</fullName>
    </submittedName>
</protein>
<accession>A0A9W6F046</accession>
<dbReference type="OrthoDB" id="540623at2759"/>
<name>A0A9W6F046_9CHLO</name>
<dbReference type="EMBL" id="BRXU01000004">
    <property type="protein sequence ID" value="GLC50955.1"/>
    <property type="molecule type" value="Genomic_DNA"/>
</dbReference>
<reference evidence="1 2" key="1">
    <citation type="journal article" date="2023" name="Commun. Biol.">
        <title>Reorganization of the ancestral sex-determining regions during the evolution of trioecy in Pleodorina starrii.</title>
        <authorList>
            <person name="Takahashi K."/>
            <person name="Suzuki S."/>
            <person name="Kawai-Toyooka H."/>
            <person name="Yamamoto K."/>
            <person name="Hamaji T."/>
            <person name="Ootsuki R."/>
            <person name="Yamaguchi H."/>
            <person name="Kawachi M."/>
            <person name="Higashiyama T."/>
            <person name="Nozaki H."/>
        </authorList>
    </citation>
    <scope>NUCLEOTIDE SEQUENCE [LARGE SCALE GENOMIC DNA]</scope>
    <source>
        <strain evidence="1 2">NIES-4479</strain>
    </source>
</reference>
<proteinExistence type="predicted"/>
<comment type="caution">
    <text evidence="1">The sequence shown here is derived from an EMBL/GenBank/DDBJ whole genome shotgun (WGS) entry which is preliminary data.</text>
</comment>
<evidence type="ECO:0000313" key="1">
    <source>
        <dbReference type="EMBL" id="GLC50955.1"/>
    </source>
</evidence>
<keyword evidence="2" id="KW-1185">Reference proteome</keyword>
<dbReference type="Proteomes" id="UP001165080">
    <property type="component" value="Unassembled WGS sequence"/>
</dbReference>
<organism evidence="1 2">
    <name type="scientific">Pleodorina starrii</name>
    <dbReference type="NCBI Taxonomy" id="330485"/>
    <lineage>
        <taxon>Eukaryota</taxon>
        <taxon>Viridiplantae</taxon>
        <taxon>Chlorophyta</taxon>
        <taxon>core chlorophytes</taxon>
        <taxon>Chlorophyceae</taxon>
        <taxon>CS clade</taxon>
        <taxon>Chlamydomonadales</taxon>
        <taxon>Volvocaceae</taxon>
        <taxon>Pleodorina</taxon>
    </lineage>
</organism>